<gene>
    <name evidence="3" type="ORF">SAMN04488529_10483</name>
</gene>
<dbReference type="Proteomes" id="UP000198597">
    <property type="component" value="Unassembled WGS sequence"/>
</dbReference>
<dbReference type="RefSeq" id="WP_089968492.1">
    <property type="nucleotide sequence ID" value="NZ_FNJM01000004.1"/>
</dbReference>
<keyword evidence="1" id="KW-1133">Transmembrane helix</keyword>
<dbReference type="InterPro" id="IPR036680">
    <property type="entry name" value="SPOR-like_sf"/>
</dbReference>
<dbReference type="InterPro" id="IPR007730">
    <property type="entry name" value="SPOR-like_dom"/>
</dbReference>
<dbReference type="AlphaFoldDB" id="A0A1H0RZU8"/>
<protein>
    <submittedName>
        <fullName evidence="3">Sporulation related domain-containing protein</fullName>
    </submittedName>
</protein>
<evidence type="ECO:0000313" key="3">
    <source>
        <dbReference type="EMBL" id="SDP34887.1"/>
    </source>
</evidence>
<dbReference type="STRING" id="94869.SAMN04488529_10483"/>
<evidence type="ECO:0000256" key="1">
    <source>
        <dbReference type="SAM" id="Phobius"/>
    </source>
</evidence>
<evidence type="ECO:0000313" key="4">
    <source>
        <dbReference type="Proteomes" id="UP000198597"/>
    </source>
</evidence>
<keyword evidence="4" id="KW-1185">Reference proteome</keyword>
<dbReference type="OrthoDB" id="1936130at2"/>
<feature type="domain" description="SPOR" evidence="2">
    <location>
        <begin position="72"/>
        <end position="131"/>
    </location>
</feature>
<reference evidence="3 4" key="1">
    <citation type="submission" date="2016-10" db="EMBL/GenBank/DDBJ databases">
        <authorList>
            <person name="de Groot N.N."/>
        </authorList>
    </citation>
    <scope>NUCLEOTIDE SEQUENCE [LARGE SCALE GENOMIC DNA]</scope>
    <source>
        <strain evidence="3 4">DSM 12272</strain>
    </source>
</reference>
<dbReference type="Pfam" id="PF05036">
    <property type="entry name" value="SPOR"/>
    <property type="match status" value="1"/>
</dbReference>
<organism evidence="3 4">
    <name type="scientific">Clostridium gasigenes</name>
    <dbReference type="NCBI Taxonomy" id="94869"/>
    <lineage>
        <taxon>Bacteria</taxon>
        <taxon>Bacillati</taxon>
        <taxon>Bacillota</taxon>
        <taxon>Clostridia</taxon>
        <taxon>Eubacteriales</taxon>
        <taxon>Clostridiaceae</taxon>
        <taxon>Clostridium</taxon>
    </lineage>
</organism>
<dbReference type="EMBL" id="FNJM01000004">
    <property type="protein sequence ID" value="SDP34887.1"/>
    <property type="molecule type" value="Genomic_DNA"/>
</dbReference>
<keyword evidence="1" id="KW-0472">Membrane</keyword>
<dbReference type="GO" id="GO:0042834">
    <property type="term" value="F:peptidoglycan binding"/>
    <property type="evidence" value="ECO:0007669"/>
    <property type="project" value="InterPro"/>
</dbReference>
<feature type="transmembrane region" description="Helical" evidence="1">
    <location>
        <begin position="21"/>
        <end position="44"/>
    </location>
</feature>
<keyword evidence="1" id="KW-0812">Transmembrane</keyword>
<sequence length="229" mass="25886">MRYTKYQYKKKSNGINFLTSVVMMILGAGAIGLIVGTMIFNTVWGNKLMKIGGTSQEVVADETVKKEAFESVQCGYFSKEENANKVLESLGKSYNSFVVKDEEKFRVLAGVFTGEEGDKALKELKDKGIEAAKVKFTLDEEDKVQEQISAISDGYFKIVTTLKNNEVKAVSTSEFKGWTKELPEITEGDKKEIIGQFKKHIEELPSELKKENLTDELKYIYTILINFKR</sequence>
<dbReference type="Gene3D" id="3.30.70.1070">
    <property type="entry name" value="Sporulation related repeat"/>
    <property type="match status" value="1"/>
</dbReference>
<proteinExistence type="predicted"/>
<name>A0A1H0RZU8_9CLOT</name>
<dbReference type="SUPFAM" id="SSF110997">
    <property type="entry name" value="Sporulation related repeat"/>
    <property type="match status" value="1"/>
</dbReference>
<evidence type="ECO:0000259" key="2">
    <source>
        <dbReference type="Pfam" id="PF05036"/>
    </source>
</evidence>
<accession>A0A1H0RZU8</accession>